<accession>A0AAE9D5L0</accession>
<feature type="transmembrane region" description="Helical" evidence="1">
    <location>
        <begin position="147"/>
        <end position="167"/>
    </location>
</feature>
<protein>
    <submittedName>
        <fullName evidence="2">Uncharacterized protein</fullName>
    </submittedName>
</protein>
<evidence type="ECO:0000256" key="1">
    <source>
        <dbReference type="SAM" id="Phobius"/>
    </source>
</evidence>
<feature type="transmembrane region" description="Helical" evidence="1">
    <location>
        <begin position="83"/>
        <end position="102"/>
    </location>
</feature>
<proteinExistence type="predicted"/>
<feature type="transmembrane region" description="Helical" evidence="1">
    <location>
        <begin position="188"/>
        <end position="204"/>
    </location>
</feature>
<keyword evidence="1" id="KW-0812">Transmembrane</keyword>
<keyword evidence="1" id="KW-1133">Transmembrane helix</keyword>
<dbReference type="EMBL" id="CP090894">
    <property type="protein sequence ID" value="ULT94711.1"/>
    <property type="molecule type" value="Genomic_DNA"/>
</dbReference>
<feature type="transmembrane region" description="Helical" evidence="1">
    <location>
        <begin position="122"/>
        <end position="141"/>
    </location>
</feature>
<dbReference type="Proteomes" id="UP000827892">
    <property type="component" value="Chromosome IV"/>
</dbReference>
<evidence type="ECO:0000313" key="2">
    <source>
        <dbReference type="EMBL" id="ULT94711.1"/>
    </source>
</evidence>
<keyword evidence="1" id="KW-0472">Membrane</keyword>
<reference evidence="2 3" key="1">
    <citation type="submission" date="2022-05" db="EMBL/GenBank/DDBJ databases">
        <title>Chromosome-level reference genomes for two strains of Caenorhabditis briggsae: an improved platform for comparative genomics.</title>
        <authorList>
            <person name="Stevens L."/>
            <person name="Andersen E.C."/>
        </authorList>
    </citation>
    <scope>NUCLEOTIDE SEQUENCE [LARGE SCALE GENOMIC DNA]</scope>
    <source>
        <strain evidence="2">QX1410_ONT</strain>
        <tissue evidence="2">Whole-organism</tissue>
    </source>
</reference>
<evidence type="ECO:0000313" key="3">
    <source>
        <dbReference type="Proteomes" id="UP000827892"/>
    </source>
</evidence>
<dbReference type="AlphaFoldDB" id="A0AAE9D5L0"/>
<sequence length="279" mass="32223">MNSLFPADDIIVYTFAFTSQSARFAHRRLHRGVVRATAEEDGKKLSSFILLSTMPCVENSSASLAVVQKDLAFWRAHEASFDFDAWCVLIPLGYFFLIITLYSQRNMPKFRLTRDHFVRIKILTAAFYMTWYLSIPCFLTFQKYRGVFFAIHIVSFAGLGTVVRMGIQPKQYTLAVDYTESLGTARTMFVMGCFIFIETVNAVNSPRFRYFECPESWLVVVEDISFKLMVFSHSIAYFVVKSMWCALRAEKLSICKNEKVVGKLVKRENAWIELYDTPH</sequence>
<gene>
    <name evidence="2" type="ORF">L3Y34_003868</name>
</gene>
<organism evidence="2 3">
    <name type="scientific">Caenorhabditis briggsae</name>
    <dbReference type="NCBI Taxonomy" id="6238"/>
    <lineage>
        <taxon>Eukaryota</taxon>
        <taxon>Metazoa</taxon>
        <taxon>Ecdysozoa</taxon>
        <taxon>Nematoda</taxon>
        <taxon>Chromadorea</taxon>
        <taxon>Rhabditida</taxon>
        <taxon>Rhabditina</taxon>
        <taxon>Rhabditomorpha</taxon>
        <taxon>Rhabditoidea</taxon>
        <taxon>Rhabditidae</taxon>
        <taxon>Peloderinae</taxon>
        <taxon>Caenorhabditis</taxon>
    </lineage>
</organism>
<name>A0AAE9D5L0_CAEBR</name>